<feature type="transmembrane region" description="Helical" evidence="7">
    <location>
        <begin position="227"/>
        <end position="249"/>
    </location>
</feature>
<comment type="subcellular location">
    <subcellularLocation>
        <location evidence="1">Membrane</location>
        <topology evidence="1">Multi-pass membrane protein</topology>
    </subcellularLocation>
</comment>
<evidence type="ECO:0000256" key="5">
    <source>
        <dbReference type="ARBA" id="ARBA00038111"/>
    </source>
</evidence>
<dbReference type="Proteomes" id="UP000812440">
    <property type="component" value="Unassembled WGS sequence"/>
</dbReference>
<comment type="similarity">
    <text evidence="5">Belongs to the TMEM248 family.</text>
</comment>
<dbReference type="AlphaFoldDB" id="A0A8T2IJ69"/>
<dbReference type="EMBL" id="JAACNH010000344">
    <property type="protein sequence ID" value="KAG8431140.1"/>
    <property type="molecule type" value="Genomic_DNA"/>
</dbReference>
<proteinExistence type="inferred from homology"/>
<evidence type="ECO:0000259" key="8">
    <source>
        <dbReference type="Pfam" id="PF14940"/>
    </source>
</evidence>
<keyword evidence="3 7" id="KW-1133">Transmembrane helix</keyword>
<dbReference type="OrthoDB" id="8680674at2759"/>
<dbReference type="InterPro" id="IPR039587">
    <property type="entry name" value="TMEM248/TMEM219_dom"/>
</dbReference>
<comment type="caution">
    <text evidence="9">The sequence shown here is derived from an EMBL/GenBank/DDBJ whole genome shotgun (WGS) entry which is preliminary data.</text>
</comment>
<keyword evidence="2 7" id="KW-0812">Transmembrane</keyword>
<evidence type="ECO:0000313" key="10">
    <source>
        <dbReference type="Proteomes" id="UP000812440"/>
    </source>
</evidence>
<evidence type="ECO:0000256" key="7">
    <source>
        <dbReference type="SAM" id="Phobius"/>
    </source>
</evidence>
<gene>
    <name evidence="9" type="ORF">GDO86_019353</name>
</gene>
<evidence type="ECO:0000256" key="2">
    <source>
        <dbReference type="ARBA" id="ARBA00022692"/>
    </source>
</evidence>
<feature type="domain" description="TMEM248/TMEM219" evidence="8">
    <location>
        <begin position="12"/>
        <end position="186"/>
    </location>
</feature>
<dbReference type="EMBL" id="JAACNH010000344">
    <property type="protein sequence ID" value="KAG8431142.1"/>
    <property type="molecule type" value="Genomic_DNA"/>
</dbReference>
<evidence type="ECO:0000313" key="9">
    <source>
        <dbReference type="EMBL" id="KAG8431140.1"/>
    </source>
</evidence>
<keyword evidence="4 7" id="KW-0472">Membrane</keyword>
<organism evidence="9 10">
    <name type="scientific">Hymenochirus boettgeri</name>
    <name type="common">Congo dwarf clawed frog</name>
    <dbReference type="NCBI Taxonomy" id="247094"/>
    <lineage>
        <taxon>Eukaryota</taxon>
        <taxon>Metazoa</taxon>
        <taxon>Chordata</taxon>
        <taxon>Craniata</taxon>
        <taxon>Vertebrata</taxon>
        <taxon>Euteleostomi</taxon>
        <taxon>Amphibia</taxon>
        <taxon>Batrachia</taxon>
        <taxon>Anura</taxon>
        <taxon>Pipoidea</taxon>
        <taxon>Pipidae</taxon>
        <taxon>Pipinae</taxon>
        <taxon>Hymenochirus</taxon>
    </lineage>
</organism>
<name>A0A8T2IJ69_9PIPI</name>
<dbReference type="EMBL" id="JAACNH010000344">
    <property type="protein sequence ID" value="KAG8431141.1"/>
    <property type="molecule type" value="Genomic_DNA"/>
</dbReference>
<dbReference type="EMBL" id="JAACNH010000344">
    <property type="protein sequence ID" value="KAG8431144.1"/>
    <property type="molecule type" value="Genomic_DNA"/>
</dbReference>
<evidence type="ECO:0000256" key="1">
    <source>
        <dbReference type="ARBA" id="ARBA00004141"/>
    </source>
</evidence>
<reference evidence="9" key="1">
    <citation type="thesis" date="2020" institute="ProQuest LLC" country="789 East Eisenhower Parkway, Ann Arbor, MI, USA">
        <title>Comparative Genomics and Chromosome Evolution.</title>
        <authorList>
            <person name="Mudd A.B."/>
        </authorList>
    </citation>
    <scope>NUCLEOTIDE SEQUENCE</scope>
    <source>
        <strain evidence="9">Female2</strain>
        <tissue evidence="9">Blood</tissue>
    </source>
</reference>
<dbReference type="PANTHER" id="PTHR16002">
    <property type="entry name" value="TRANSMEMBRANE PROTEIN 248-LIKE"/>
    <property type="match status" value="1"/>
</dbReference>
<accession>A0A8T2IJ69</accession>
<feature type="transmembrane region" description="Helical" evidence="7">
    <location>
        <begin position="20"/>
        <end position="43"/>
    </location>
</feature>
<dbReference type="GO" id="GO:0016020">
    <property type="term" value="C:membrane"/>
    <property type="evidence" value="ECO:0007669"/>
    <property type="project" value="UniProtKB-SubCell"/>
</dbReference>
<keyword evidence="10" id="KW-1185">Reference proteome</keyword>
<protein>
    <recommendedName>
        <fullName evidence="6">Transmembrane protein 248</fullName>
    </recommendedName>
</protein>
<dbReference type="EMBL" id="JAACNH010000344">
    <property type="protein sequence ID" value="KAG8431145.1"/>
    <property type="molecule type" value="Genomic_DNA"/>
</dbReference>
<dbReference type="InterPro" id="IPR039493">
    <property type="entry name" value="TMEM248/TMEM219"/>
</dbReference>
<dbReference type="PANTHER" id="PTHR16002:SF5">
    <property type="entry name" value="TRANSMEMBRANE PROTEIN 248"/>
    <property type="match status" value="1"/>
</dbReference>
<sequence>MGFTRCCPRLWTCMLQNPPLVMFSLCLLTICVTYLSFGLLIWIRPVTDADSTEEWDGLLKALSLLMICPSGLLPEQNSFLPIEHLPGKLHNTTLLVRLNINPSDPSILKPAMRISVTATQLGLKGHEMDGNMSITVNPSTDQRNCNDSDCAMKFCVTVIGVHSLLPPKRSSVHCPETGTKDQLSTEAKVWQKGTEIPADCYRIVYNSSTSLDVTLSQEDRTICSTRLFYSVFALFLCGGLLCILGYFCLPPTQDKKSQGLL</sequence>
<dbReference type="EMBL" id="JAACNH010000344">
    <property type="protein sequence ID" value="KAG8431143.1"/>
    <property type="molecule type" value="Genomic_DNA"/>
</dbReference>
<evidence type="ECO:0000256" key="6">
    <source>
        <dbReference type="ARBA" id="ARBA00039285"/>
    </source>
</evidence>
<evidence type="ECO:0000256" key="3">
    <source>
        <dbReference type="ARBA" id="ARBA00022989"/>
    </source>
</evidence>
<dbReference type="Pfam" id="PF14940">
    <property type="entry name" value="TMEM219"/>
    <property type="match status" value="1"/>
</dbReference>
<evidence type="ECO:0000256" key="4">
    <source>
        <dbReference type="ARBA" id="ARBA00023136"/>
    </source>
</evidence>